<dbReference type="Pfam" id="PF00753">
    <property type="entry name" value="Lactamase_B"/>
    <property type="match status" value="1"/>
</dbReference>
<keyword evidence="4" id="KW-0862">Zinc</keyword>
<evidence type="ECO:0000313" key="7">
    <source>
        <dbReference type="Proteomes" id="UP001259982"/>
    </source>
</evidence>
<sequence length="273" mass="29637">MKIHHLNCGSMQPPLGGLFRSPGAPAAMAPLVCHVLLVETEAGLVLVESGFGLADIDQPGKRLGRAFMAMTGPALARVETAREQIRELGLDPDDVRHILLTHLDIDHAGGIADFPGARVHVLADEYEATLASRSLLEKTRYRDAQWAHAPDWALHQPDGEPWQGFAAVRDLPGLPPEILMIPLAGHTRGHAGIAVQGDDGWLLHAGDAFFNHGQMADHASCPVALRAFQRMVCEDRPRCRDNIERLRGLALDENAGVRVFCAHDPLDLVQLSG</sequence>
<evidence type="ECO:0000259" key="5">
    <source>
        <dbReference type="SMART" id="SM00849"/>
    </source>
</evidence>
<proteinExistence type="inferred from homology"/>
<accession>A0ABU3BAM1</accession>
<dbReference type="RefSeq" id="WP_311659989.1">
    <property type="nucleotide sequence ID" value="NZ_JAVRHY010000015.1"/>
</dbReference>
<keyword evidence="3" id="KW-0378">Hydrolase</keyword>
<organism evidence="6 7">
    <name type="scientific">Spectribacter acetivorans</name>
    <dbReference type="NCBI Taxonomy" id="3075603"/>
    <lineage>
        <taxon>Bacteria</taxon>
        <taxon>Pseudomonadati</taxon>
        <taxon>Pseudomonadota</taxon>
        <taxon>Gammaproteobacteria</taxon>
        <taxon>Salinisphaerales</taxon>
        <taxon>Salinisphaeraceae</taxon>
        <taxon>Spectribacter</taxon>
    </lineage>
</organism>
<dbReference type="Proteomes" id="UP001259982">
    <property type="component" value="Unassembled WGS sequence"/>
</dbReference>
<evidence type="ECO:0000256" key="2">
    <source>
        <dbReference type="ARBA" id="ARBA00022723"/>
    </source>
</evidence>
<comment type="caution">
    <text evidence="6">The sequence shown here is derived from an EMBL/GenBank/DDBJ whole genome shotgun (WGS) entry which is preliminary data.</text>
</comment>
<evidence type="ECO:0000313" key="6">
    <source>
        <dbReference type="EMBL" id="MDT0619511.1"/>
    </source>
</evidence>
<dbReference type="InterPro" id="IPR036866">
    <property type="entry name" value="RibonucZ/Hydroxyglut_hydro"/>
</dbReference>
<gene>
    <name evidence="6" type="ORF">RM531_13615</name>
</gene>
<comment type="similarity">
    <text evidence="1">Belongs to the metallo-beta-lactamase superfamily.</text>
</comment>
<dbReference type="CDD" id="cd07742">
    <property type="entry name" value="metallo-hydrolase-like_MBL-fold"/>
    <property type="match status" value="1"/>
</dbReference>
<evidence type="ECO:0000256" key="4">
    <source>
        <dbReference type="ARBA" id="ARBA00022833"/>
    </source>
</evidence>
<dbReference type="SUPFAM" id="SSF56281">
    <property type="entry name" value="Metallo-hydrolase/oxidoreductase"/>
    <property type="match status" value="1"/>
</dbReference>
<protein>
    <submittedName>
        <fullName evidence="6">MBL fold metallo-hydrolase</fullName>
    </submittedName>
</protein>
<name>A0ABU3BAM1_9GAMM</name>
<keyword evidence="2" id="KW-0479">Metal-binding</keyword>
<keyword evidence="7" id="KW-1185">Reference proteome</keyword>
<dbReference type="Gene3D" id="3.60.15.10">
    <property type="entry name" value="Ribonuclease Z/Hydroxyacylglutathione hydrolase-like"/>
    <property type="match status" value="1"/>
</dbReference>
<dbReference type="SMART" id="SM00849">
    <property type="entry name" value="Lactamase_B"/>
    <property type="match status" value="1"/>
</dbReference>
<dbReference type="EMBL" id="JAVRHY010000015">
    <property type="protein sequence ID" value="MDT0619511.1"/>
    <property type="molecule type" value="Genomic_DNA"/>
</dbReference>
<dbReference type="InterPro" id="IPR001279">
    <property type="entry name" value="Metallo-B-lactamas"/>
</dbReference>
<dbReference type="InterPro" id="IPR051013">
    <property type="entry name" value="MBL_superfamily_lactonases"/>
</dbReference>
<evidence type="ECO:0000256" key="3">
    <source>
        <dbReference type="ARBA" id="ARBA00022801"/>
    </source>
</evidence>
<dbReference type="PANTHER" id="PTHR42978:SF3">
    <property type="entry name" value="BLR3078 PROTEIN"/>
    <property type="match status" value="1"/>
</dbReference>
<dbReference type="PANTHER" id="PTHR42978">
    <property type="entry name" value="QUORUM-QUENCHING LACTONASE YTNP-RELATED-RELATED"/>
    <property type="match status" value="1"/>
</dbReference>
<evidence type="ECO:0000256" key="1">
    <source>
        <dbReference type="ARBA" id="ARBA00007749"/>
    </source>
</evidence>
<reference evidence="6 7" key="1">
    <citation type="submission" date="2023-09" db="EMBL/GenBank/DDBJ databases">
        <authorList>
            <person name="Rey-Velasco X."/>
        </authorList>
    </citation>
    <scope>NUCLEOTIDE SEQUENCE [LARGE SCALE GENOMIC DNA]</scope>
    <source>
        <strain evidence="6 7">P385</strain>
    </source>
</reference>
<feature type="domain" description="Metallo-beta-lactamase" evidence="5">
    <location>
        <begin position="32"/>
        <end position="263"/>
    </location>
</feature>